<evidence type="ECO:0000256" key="2">
    <source>
        <dbReference type="ARBA" id="ARBA00006019"/>
    </source>
</evidence>
<feature type="region of interest" description="Disordered" evidence="9">
    <location>
        <begin position="1129"/>
        <end position="1175"/>
    </location>
</feature>
<dbReference type="InterPro" id="IPR019559">
    <property type="entry name" value="Cullin_neddylation_domain"/>
</dbReference>
<dbReference type="InterPro" id="IPR045093">
    <property type="entry name" value="Cullin"/>
</dbReference>
<feature type="compositionally biased region" description="Pro residues" evidence="9">
    <location>
        <begin position="2209"/>
        <end position="2237"/>
    </location>
</feature>
<name>A0A9N8W704_9GLOM</name>
<evidence type="ECO:0000256" key="5">
    <source>
        <dbReference type="ARBA" id="ARBA00022843"/>
    </source>
</evidence>
<evidence type="ECO:0000313" key="11">
    <source>
        <dbReference type="EMBL" id="CAG8477218.1"/>
    </source>
</evidence>
<feature type="compositionally biased region" description="Low complexity" evidence="9">
    <location>
        <begin position="2268"/>
        <end position="2280"/>
    </location>
</feature>
<proteinExistence type="inferred from homology"/>
<feature type="compositionally biased region" description="Low complexity" evidence="9">
    <location>
        <begin position="2303"/>
        <end position="2315"/>
    </location>
</feature>
<dbReference type="InterPro" id="IPR036317">
    <property type="entry name" value="Cullin_homology_sf"/>
</dbReference>
<evidence type="ECO:0000256" key="4">
    <source>
        <dbReference type="ARBA" id="ARBA00022786"/>
    </source>
</evidence>
<feature type="compositionally biased region" description="Polar residues" evidence="9">
    <location>
        <begin position="2147"/>
        <end position="2164"/>
    </location>
</feature>
<reference evidence="11" key="1">
    <citation type="submission" date="2021-06" db="EMBL/GenBank/DDBJ databases">
        <authorList>
            <person name="Kallberg Y."/>
            <person name="Tangrot J."/>
            <person name="Rosling A."/>
        </authorList>
    </citation>
    <scope>NUCLEOTIDE SEQUENCE</scope>
    <source>
        <strain evidence="11">UK204</strain>
    </source>
</reference>
<dbReference type="PROSITE" id="PS50069">
    <property type="entry name" value="CULLIN_2"/>
    <property type="match status" value="2"/>
</dbReference>
<feature type="region of interest" description="Disordered" evidence="9">
    <location>
        <begin position="1484"/>
        <end position="1507"/>
    </location>
</feature>
<feature type="compositionally biased region" description="Basic and acidic residues" evidence="9">
    <location>
        <begin position="2322"/>
        <end position="2337"/>
    </location>
</feature>
<sequence length="2443" mass="275763">MSLRSKRVVFEKAFAEFRQDLEIMFNFTGLDQVSGMKMYQLVYDMCTAAPRPHTEKLFNAIAGFLNDYTIQIRESILNHDDVVSAYAREWNHYSLAARFSSMICDYLNKLLVNNKSRAIADRKMTVQGGNYRRQTVQALAYLIWKKQIVYTIKENHSDRFMYQIFEMIRKDRDGEDTIPDVVSDAIISLVELNNLTENPLSLYIEEFEKPYLKNTRRYYERESAAASQRLDEEKARNSKYCHQSSHVTIIKECETQYIAAHQSIIQGEFEAMISNERYEDCTMAYTLLSCIPDGVNPLLEIFERYITNIGKGLIVRMGNSIAKDPREYVESLLDHHSKYLTVCQKVFVNGAAFVAAVDKALRAIVNNTTINPVAHSPEVMARYCDVLLKKTHKGGWSEHEVEDKLNRMIILFKYIEDKDVYQKFYSRMLAKRLIYGNSASEEAELNMISRLKNACGVEYTSKLQRMFTDITISADVNKDFSDFLKKNPMNIGVDFSILVLTAGAWPLTQISATEFQLPTELGVLLLYNGADMFTFKEIIEHTGLNDQELRRVMKPMIDLAVFIVSKPGGTLNDETEIRLNLEFSNKRNKIKVSSSLQAETPQETDATRKAVDDDRKLYLQAAIVRVMKSRKTLTHAQLIKEVIDQAKSRFIPNVPMIKKLRLEGREIPVDIDYSQGTSVQAVLERACRTLGIYDSWNYALYSELFKTWLCESHLLSSYPAEDTLIVRKKTPEYLELRSVSSNGLSPNTSVQTIKRRGVFSSTKTCLKTRFQPETIYLSAILFTSDNKVLITSSAKMFPTVEIIKDGIIFGNVEDDSEEFAHVIRTSLDWATSTEFDNKEDNSSDTDSLHSTQSNSNNGATGDSDNNHSQFYGDQDTQWSRAFGQAALRLKNELSLESLGILYEHVVSMNTSKSKFIVTLQHVPNCIREEIAPDLIKSGTLKWKNFEESNSIYQKDPHPVWSNYIDKWCSRQTKLSPGLYLGVLYTESTLQGIKILVPKDRKQFIPLGKIRDEATITPEEASWVKSLTCLSQDCFVDSVMSTKSDKDHNKSTLGQFQTSFLDCYYKLQHDTSLNWESSDIYSDQTVDIYLDLQTNQMYTMMGELDDNIIEQCGNFSSSPTELFLDPNEIQGEEEEEKDKLKELQKSQKDENSEEKKQIYEPQGSTQDEQGDFTFNVNFDSPDKENFLIAASAPESEDEDDEGGSMVKTCTSTGAATSIAEEVASHMTSSITSFNTGNTIRPFIRIIMIVKPMRQPHHIRGPYYSRLCMLYPFPLYDALQHATFNTSLYACSRRAMQILQASRTYFTQELVRHLQKVDNFSEVNEQNLEDFFFDPDEFNKFPDDARRVQQALDVIRDEIVTLRQQWNAASWTMTAIEWDRQRTMQAYSFGGRPMTLNVSKSAGQSRAASVYNLSLSNNNDDDGPNRKRLSTTSRVSTSDTVSHIEILRDVMFHAPDRAWNYINLLGIPTPSFSSINNCEVINNNMNNNNIKDKKKKQNDKQPIKISSIPSQSSKPLPPVLVAYLASLPVIATPTLRRSPSISSTISTISSNASSGAINPLPARKKSAGHRLMRTFGFAKRANSKKLKDVQIDDQSSIINFESDDTITIIVPPRSLTPIASSFTIEPTELEVETMEIHLNDKSEEHESSTNSQQEDVEFSSGIVIKNFEAEDLDENVVDTNEHDDSSRFITENEDEELPYENNKNIIKSKSIPNHHDETVEIIEFEFKSKDENVVDTDEHDSSKVITENEDVALPYENKTIIESKSIPNHHDETVEIIEFEFKSKDENVVDTNEHDDSSKVITENEDVALPYENKTIIESNSKPNHDDETVEIIEFESKSTSQMESFTMPYNDENDVFDADVINRSNIESSITFTNNTSLELATANGGEVESPADESSDIIHIKSNNESDVYDADVINRSNIESDITFTNNTTLELATANGREEESQADESSDIIHKKNIIQTILGSISEVSEEVINENIVNDMVHENESEDEFLKLMEIFDNINNEESAVVEKGDDTDAAMNARLDAMIDATDVNTENVEPLYASNKLLASSLSNASFPLSSPTTPHFPPPLFLRSIPPTPYFSDEILHSPETSIPETPDFPPPEFSNEFSAPPTPQLVPQTLSEIDSDSPLLAPLSSPSSETPLHASIPSTPQFSPSAHHSRPSTPQLNALTLFEELKHATYQLVAQTKSPPSSLYEESIHTSHVQRTKSPPPFQYSRPPTPQVSPPISPSSLPPLPLSTPSTPRSVLSPFSAQASSNTTSAGDFPEATSQPSTTKSSSPSIFPRSRTTTPPPVKIALSDQAVPTTLKSPLTSPIPSLIPRPPIKDELKPEFDQSDFHRKPRSRATSFSEGSDLELRNILHANNHPQRAASELGFHDVAELNNNVRVDFEQQKIINDNDETKITSNNNSVKVNGSKTSFIKSQTKNNKNLFIIKKLKQLEINTE</sequence>
<dbReference type="GO" id="GO:0031461">
    <property type="term" value="C:cullin-RING ubiquitin ligase complex"/>
    <property type="evidence" value="ECO:0007669"/>
    <property type="project" value="UniProtKB-ARBA"/>
</dbReference>
<feature type="compositionally biased region" description="Polar residues" evidence="9">
    <location>
        <begin position="1161"/>
        <end position="1175"/>
    </location>
</feature>
<dbReference type="SMART" id="SM00884">
    <property type="entry name" value="Cullin_Nedd8"/>
    <property type="match status" value="1"/>
</dbReference>
<dbReference type="Pfam" id="PF10557">
    <property type="entry name" value="Cullin_Nedd8"/>
    <property type="match status" value="1"/>
</dbReference>
<keyword evidence="12" id="KW-1185">Reference proteome</keyword>
<feature type="region of interest" description="Disordered" evidence="9">
    <location>
        <begin position="2187"/>
        <end position="2349"/>
    </location>
</feature>
<dbReference type="GO" id="GO:0031625">
    <property type="term" value="F:ubiquitin protein ligase binding"/>
    <property type="evidence" value="ECO:0007669"/>
    <property type="project" value="InterPro"/>
</dbReference>
<evidence type="ECO:0000256" key="6">
    <source>
        <dbReference type="ARBA" id="ARBA00040451"/>
    </source>
</evidence>
<dbReference type="FunFam" id="1.20.1310.10:FF:000014">
    <property type="entry name" value="Cullin 5"/>
    <property type="match status" value="1"/>
</dbReference>
<feature type="region of interest" description="Disordered" evidence="9">
    <location>
        <begin position="2083"/>
        <end position="2164"/>
    </location>
</feature>
<feature type="compositionally biased region" description="Low complexity" evidence="9">
    <location>
        <begin position="2127"/>
        <end position="2143"/>
    </location>
</feature>
<evidence type="ECO:0000256" key="3">
    <source>
        <dbReference type="ARBA" id="ARBA00022499"/>
    </source>
</evidence>
<dbReference type="PANTHER" id="PTHR11932">
    <property type="entry name" value="CULLIN"/>
    <property type="match status" value="1"/>
</dbReference>
<accession>A0A9N8W704</accession>
<dbReference type="SMART" id="SM00182">
    <property type="entry name" value="CULLIN"/>
    <property type="match status" value="1"/>
</dbReference>
<feature type="domain" description="Cullin family profile" evidence="10">
    <location>
        <begin position="375"/>
        <end position="521"/>
    </location>
</feature>
<dbReference type="InterPro" id="IPR001373">
    <property type="entry name" value="Cullin_N"/>
</dbReference>
<feature type="region of interest" description="Disordered" evidence="9">
    <location>
        <begin position="834"/>
        <end position="870"/>
    </location>
</feature>
<dbReference type="InterPro" id="IPR016158">
    <property type="entry name" value="Cullin_homology"/>
</dbReference>
<feature type="compositionally biased region" description="Basic and acidic residues" evidence="9">
    <location>
        <begin position="1136"/>
        <end position="1157"/>
    </location>
</feature>
<evidence type="ECO:0000313" key="12">
    <source>
        <dbReference type="Proteomes" id="UP000789570"/>
    </source>
</evidence>
<organism evidence="11 12">
    <name type="scientific">Funneliformis caledonium</name>
    <dbReference type="NCBI Taxonomy" id="1117310"/>
    <lineage>
        <taxon>Eukaryota</taxon>
        <taxon>Fungi</taxon>
        <taxon>Fungi incertae sedis</taxon>
        <taxon>Mucoromycota</taxon>
        <taxon>Glomeromycotina</taxon>
        <taxon>Glomeromycetes</taxon>
        <taxon>Glomerales</taxon>
        <taxon>Glomeraceae</taxon>
        <taxon>Funneliformis</taxon>
    </lineage>
</organism>
<keyword evidence="4" id="KW-0833">Ubl conjugation pathway</keyword>
<feature type="compositionally biased region" description="Polar residues" evidence="9">
    <location>
        <begin position="844"/>
        <end position="870"/>
    </location>
</feature>
<protein>
    <recommendedName>
        <fullName evidence="6">Cullin-5</fullName>
    </recommendedName>
</protein>
<dbReference type="InterPro" id="IPR036390">
    <property type="entry name" value="WH_DNA-bd_sf"/>
</dbReference>
<dbReference type="FunFam" id="1.20.1310.10:FF:000012">
    <property type="entry name" value="Cullin 2"/>
    <property type="match status" value="1"/>
</dbReference>
<evidence type="ECO:0000256" key="1">
    <source>
        <dbReference type="ARBA" id="ARBA00004906"/>
    </source>
</evidence>
<feature type="compositionally biased region" description="Low complexity" evidence="9">
    <location>
        <begin position="2238"/>
        <end position="2249"/>
    </location>
</feature>
<comment type="pathway">
    <text evidence="1">Protein modification; protein ubiquitination.</text>
</comment>
<evidence type="ECO:0000256" key="7">
    <source>
        <dbReference type="PROSITE-ProRule" id="PRU00330"/>
    </source>
</evidence>
<evidence type="ECO:0000256" key="9">
    <source>
        <dbReference type="SAM" id="MobiDB-lite"/>
    </source>
</evidence>
<evidence type="ECO:0000256" key="8">
    <source>
        <dbReference type="RuleBase" id="RU003829"/>
    </source>
</evidence>
<feature type="compositionally biased region" description="Polar residues" evidence="9">
    <location>
        <begin position="2250"/>
        <end position="2261"/>
    </location>
</feature>
<dbReference type="SUPFAM" id="SSF75632">
    <property type="entry name" value="Cullin homology domain"/>
    <property type="match status" value="1"/>
</dbReference>
<dbReference type="Gene3D" id="1.20.1310.10">
    <property type="entry name" value="Cullin Repeats"/>
    <property type="match status" value="4"/>
</dbReference>
<dbReference type="GO" id="GO:0006511">
    <property type="term" value="P:ubiquitin-dependent protein catabolic process"/>
    <property type="evidence" value="ECO:0007669"/>
    <property type="project" value="InterPro"/>
</dbReference>
<dbReference type="InterPro" id="IPR036388">
    <property type="entry name" value="WH-like_DNA-bd_sf"/>
</dbReference>
<dbReference type="EMBL" id="CAJVPQ010000388">
    <property type="protein sequence ID" value="CAG8477218.1"/>
    <property type="molecule type" value="Genomic_DNA"/>
</dbReference>
<gene>
    <name evidence="11" type="ORF">FCALED_LOCUS2525</name>
</gene>
<comment type="caution">
    <text evidence="11">The sequence shown here is derived from an EMBL/GenBank/DDBJ whole genome shotgun (WGS) entry which is preliminary data.</text>
</comment>
<dbReference type="Gene3D" id="1.10.10.10">
    <property type="entry name" value="Winged helix-like DNA-binding domain superfamily/Winged helix DNA-binding domain"/>
    <property type="match status" value="1"/>
</dbReference>
<keyword evidence="5" id="KW-0832">Ubl conjugation</keyword>
<comment type="similarity">
    <text evidence="2 7 8">Belongs to the cullin family.</text>
</comment>
<dbReference type="SUPFAM" id="SSF46785">
    <property type="entry name" value="Winged helix' DNA-binding domain"/>
    <property type="match status" value="1"/>
</dbReference>
<dbReference type="Gene3D" id="3.30.230.130">
    <property type="entry name" value="Cullin, Chain C, Domain 2"/>
    <property type="match status" value="1"/>
</dbReference>
<keyword evidence="3" id="KW-1017">Isopeptide bond</keyword>
<dbReference type="InterPro" id="IPR016159">
    <property type="entry name" value="Cullin_repeat-like_dom_sf"/>
</dbReference>
<dbReference type="Proteomes" id="UP000789570">
    <property type="component" value="Unassembled WGS sequence"/>
</dbReference>
<dbReference type="SUPFAM" id="SSF74788">
    <property type="entry name" value="Cullin repeat-like"/>
    <property type="match status" value="1"/>
</dbReference>
<feature type="domain" description="Cullin family profile" evidence="10">
    <location>
        <begin position="523"/>
        <end position="557"/>
    </location>
</feature>
<dbReference type="OrthoDB" id="27073at2759"/>
<feature type="region of interest" description="Disordered" evidence="9">
    <location>
        <begin position="1412"/>
        <end position="1432"/>
    </location>
</feature>
<evidence type="ECO:0000259" key="10">
    <source>
        <dbReference type="PROSITE" id="PS50069"/>
    </source>
</evidence>
<dbReference type="Pfam" id="PF00888">
    <property type="entry name" value="Cullin"/>
    <property type="match status" value="1"/>
</dbReference>